<proteinExistence type="predicted"/>
<gene>
    <name evidence="2" type="ORF">BLNAU_17098</name>
</gene>
<comment type="caution">
    <text evidence="2">The sequence shown here is derived from an EMBL/GenBank/DDBJ whole genome shotgun (WGS) entry which is preliminary data.</text>
</comment>
<evidence type="ECO:0000256" key="1">
    <source>
        <dbReference type="SAM" id="Phobius"/>
    </source>
</evidence>
<dbReference type="Proteomes" id="UP001281761">
    <property type="component" value="Unassembled WGS sequence"/>
</dbReference>
<keyword evidence="1" id="KW-1133">Transmembrane helix</keyword>
<evidence type="ECO:0000313" key="2">
    <source>
        <dbReference type="EMBL" id="KAK2947974.1"/>
    </source>
</evidence>
<name>A0ABQ9X7S8_9EUKA</name>
<feature type="transmembrane region" description="Helical" evidence="1">
    <location>
        <begin position="30"/>
        <end position="46"/>
    </location>
</feature>
<keyword evidence="1" id="KW-0812">Transmembrane</keyword>
<protein>
    <submittedName>
        <fullName evidence="2">Uncharacterized protein</fullName>
    </submittedName>
</protein>
<organism evidence="2 3">
    <name type="scientific">Blattamonas nauphoetae</name>
    <dbReference type="NCBI Taxonomy" id="2049346"/>
    <lineage>
        <taxon>Eukaryota</taxon>
        <taxon>Metamonada</taxon>
        <taxon>Preaxostyla</taxon>
        <taxon>Oxymonadida</taxon>
        <taxon>Blattamonas</taxon>
    </lineage>
</organism>
<reference evidence="2 3" key="1">
    <citation type="journal article" date="2022" name="bioRxiv">
        <title>Genomics of Preaxostyla Flagellates Illuminates Evolutionary Transitions and the Path Towards Mitochondrial Loss.</title>
        <authorList>
            <person name="Novak L.V.F."/>
            <person name="Treitli S.C."/>
            <person name="Pyrih J."/>
            <person name="Halakuc P."/>
            <person name="Pipaliya S.V."/>
            <person name="Vacek V."/>
            <person name="Brzon O."/>
            <person name="Soukal P."/>
            <person name="Eme L."/>
            <person name="Dacks J.B."/>
            <person name="Karnkowska A."/>
            <person name="Elias M."/>
            <person name="Hampl V."/>
        </authorList>
    </citation>
    <scope>NUCLEOTIDE SEQUENCE [LARGE SCALE GENOMIC DNA]</scope>
    <source>
        <strain evidence="2">NAU3</strain>
        <tissue evidence="2">Gut</tissue>
    </source>
</reference>
<keyword evidence="3" id="KW-1185">Reference proteome</keyword>
<evidence type="ECO:0000313" key="3">
    <source>
        <dbReference type="Proteomes" id="UP001281761"/>
    </source>
</evidence>
<keyword evidence="1" id="KW-0472">Membrane</keyword>
<dbReference type="EMBL" id="JARBJD010000187">
    <property type="protein sequence ID" value="KAK2947974.1"/>
    <property type="molecule type" value="Genomic_DNA"/>
</dbReference>
<sequence length="151" mass="17366">MFLNVIIQSSQFVTFLISNRFVLNENLSRLFMLLLVIILLVGQYHLPTLEFVLASPFVMALSSCLSFIEYCSPLWRTLDEIKASLEGWKEEDPEVVQSGKRLFQALFSESFEDTLEQLLLYNKDEATALHIVRHICSNLYLLGSNVDDVEQ</sequence>
<accession>A0ABQ9X7S8</accession>